<feature type="domain" description="RCK N-terminal" evidence="3">
    <location>
        <begin position="1"/>
        <end position="123"/>
    </location>
</feature>
<reference evidence="4" key="1">
    <citation type="submission" date="2020-05" db="EMBL/GenBank/DDBJ databases">
        <authorList>
            <person name="Chiriac C."/>
            <person name="Salcher M."/>
            <person name="Ghai R."/>
            <person name="Kavagutti S V."/>
        </authorList>
    </citation>
    <scope>NUCLEOTIDE SEQUENCE</scope>
</reference>
<dbReference type="InterPro" id="IPR050721">
    <property type="entry name" value="Trk_Ktr_HKT_K-transport"/>
</dbReference>
<keyword evidence="2" id="KW-0630">Potassium</keyword>
<dbReference type="Gene3D" id="3.40.50.720">
    <property type="entry name" value="NAD(P)-binding Rossmann-like Domain"/>
    <property type="match status" value="1"/>
</dbReference>
<evidence type="ECO:0000256" key="1">
    <source>
        <dbReference type="ARBA" id="ARBA00022538"/>
    </source>
</evidence>
<dbReference type="AlphaFoldDB" id="A0A6J6PVK0"/>
<dbReference type="InterPro" id="IPR006036">
    <property type="entry name" value="K_uptake_TrkA"/>
</dbReference>
<evidence type="ECO:0000313" key="4">
    <source>
        <dbReference type="EMBL" id="CAB4702586.1"/>
    </source>
</evidence>
<dbReference type="PANTHER" id="PTHR43833">
    <property type="entry name" value="POTASSIUM CHANNEL PROTEIN 2-RELATED-RELATED"/>
    <property type="match status" value="1"/>
</dbReference>
<dbReference type="PRINTS" id="PR00335">
    <property type="entry name" value="KUPTAKETRKA"/>
</dbReference>
<dbReference type="EMBL" id="CAEZXP010000005">
    <property type="protein sequence ID" value="CAB4702586.1"/>
    <property type="molecule type" value="Genomic_DNA"/>
</dbReference>
<name>A0A6J6PVK0_9ZZZZ</name>
<keyword evidence="1" id="KW-0813">Transport</keyword>
<protein>
    <submittedName>
        <fullName evidence="4">Unannotated protein</fullName>
    </submittedName>
</protein>
<keyword evidence="1" id="KW-0633">Potassium transport</keyword>
<dbReference type="InterPro" id="IPR036291">
    <property type="entry name" value="NAD(P)-bd_dom_sf"/>
</dbReference>
<dbReference type="InterPro" id="IPR003148">
    <property type="entry name" value="RCK_N"/>
</dbReference>
<dbReference type="GO" id="GO:0005886">
    <property type="term" value="C:plasma membrane"/>
    <property type="evidence" value="ECO:0007669"/>
    <property type="project" value="InterPro"/>
</dbReference>
<dbReference type="SUPFAM" id="SSF51735">
    <property type="entry name" value="NAD(P)-binding Rossmann-fold domains"/>
    <property type="match status" value="1"/>
</dbReference>
<evidence type="ECO:0000259" key="3">
    <source>
        <dbReference type="PROSITE" id="PS51201"/>
    </source>
</evidence>
<organism evidence="4">
    <name type="scientific">freshwater metagenome</name>
    <dbReference type="NCBI Taxonomy" id="449393"/>
    <lineage>
        <taxon>unclassified sequences</taxon>
        <taxon>metagenomes</taxon>
        <taxon>ecological metagenomes</taxon>
    </lineage>
</organism>
<dbReference type="GO" id="GO:0015079">
    <property type="term" value="F:potassium ion transmembrane transporter activity"/>
    <property type="evidence" value="ECO:0007669"/>
    <property type="project" value="InterPro"/>
</dbReference>
<keyword evidence="1" id="KW-0406">Ion transport</keyword>
<dbReference type="Pfam" id="PF02254">
    <property type="entry name" value="TrkA_N"/>
    <property type="match status" value="1"/>
</dbReference>
<dbReference type="PANTHER" id="PTHR43833:SF8">
    <property type="entry name" value="TRK SYSTEM POTASSIUM UPTAKE PROTEIN TRKA"/>
    <property type="match status" value="1"/>
</dbReference>
<dbReference type="PROSITE" id="PS51201">
    <property type="entry name" value="RCK_N"/>
    <property type="match status" value="1"/>
</dbReference>
<gene>
    <name evidence="4" type="ORF">UFOPK2399_01455</name>
</gene>
<evidence type="ECO:0000256" key="2">
    <source>
        <dbReference type="ARBA" id="ARBA00022958"/>
    </source>
</evidence>
<proteinExistence type="predicted"/>
<sequence length="139" mass="14555">MKAIVVGCGRVGAALATELKAGGWDVAVIDEREEALGRLGENWMGEFYVGHGMDVPLLKSAGIEEADAVVVTTDGDNTNILIAQVAQRKFNVSSVVVRLLDPRRAEFYRTLGLNVVCPTSSAIAGLKAAVLGDAANEAA</sequence>
<accession>A0A6J6PVK0</accession>